<feature type="transmembrane region" description="Helical" evidence="2">
    <location>
        <begin position="270"/>
        <end position="290"/>
    </location>
</feature>
<keyword evidence="2" id="KW-1133">Transmembrane helix</keyword>
<dbReference type="PANTHER" id="PTHR33287:SF11">
    <property type="entry name" value="OS03G0778400 PROTEIN"/>
    <property type="match status" value="1"/>
</dbReference>
<gene>
    <name evidence="3" type="ORF">KC19_8G099900</name>
</gene>
<dbReference type="EMBL" id="CM026429">
    <property type="protein sequence ID" value="KAG0564304.1"/>
    <property type="molecule type" value="Genomic_DNA"/>
</dbReference>
<evidence type="ECO:0000313" key="3">
    <source>
        <dbReference type="EMBL" id="KAG0564304.1"/>
    </source>
</evidence>
<sequence>MDDMTDAAIELVRDAAPRVVEAAKGFLVAAEQLQTFAKAFESAAIELQGLTNPFCLATIKLRDAELEVFEAATHLRDVETSRRNEVIQAARASVDDVQGTETSCSTAFEKLNADLNCREAALKRLNDAEKSCGDATSEKRAAKDSYCAAEDKANEAEVNLRKAVGQIRAYKTLVSGRVDEPVLAYREIAILEEINQDKNSLYKRALEDWQLKQKDFAIKVSRRENKSIDLTTQIFNIIGWYAVFQGVVLTAVSQLSQSNQVGTLPMCKKIWFPITLTGFATLVTTGGILYKFRGLQELQVTILAEKQARIELEKRVSNLRREGPLNFRFREHTNNSLRNLKPRSFLINSIPVVLSLLIFTFLFIMSYFVILCNTWAK</sequence>
<keyword evidence="1" id="KW-0175">Coiled coil</keyword>
<feature type="coiled-coil region" evidence="1">
    <location>
        <begin position="295"/>
        <end position="322"/>
    </location>
</feature>
<reference evidence="3" key="1">
    <citation type="submission" date="2020-06" db="EMBL/GenBank/DDBJ databases">
        <title>WGS assembly of Ceratodon purpureus strain R40.</title>
        <authorList>
            <person name="Carey S.B."/>
            <person name="Jenkins J."/>
            <person name="Shu S."/>
            <person name="Lovell J.T."/>
            <person name="Sreedasyam A."/>
            <person name="Maumus F."/>
            <person name="Tiley G.P."/>
            <person name="Fernandez-Pozo N."/>
            <person name="Barry K."/>
            <person name="Chen C."/>
            <person name="Wang M."/>
            <person name="Lipzen A."/>
            <person name="Daum C."/>
            <person name="Saski C.A."/>
            <person name="Payton A.C."/>
            <person name="Mcbreen J.C."/>
            <person name="Conrad R.E."/>
            <person name="Kollar L.M."/>
            <person name="Olsson S."/>
            <person name="Huttunen S."/>
            <person name="Landis J.B."/>
            <person name="Wickett N.J."/>
            <person name="Johnson M.G."/>
            <person name="Rensing S.A."/>
            <person name="Grimwood J."/>
            <person name="Schmutz J."/>
            <person name="Mcdaniel S.F."/>
        </authorList>
    </citation>
    <scope>NUCLEOTIDE SEQUENCE</scope>
    <source>
        <strain evidence="3">R40</strain>
    </source>
</reference>
<comment type="caution">
    <text evidence="3">The sequence shown here is derived from an EMBL/GenBank/DDBJ whole genome shotgun (WGS) entry which is preliminary data.</text>
</comment>
<protein>
    <submittedName>
        <fullName evidence="3">Uncharacterized protein</fullName>
    </submittedName>
</protein>
<keyword evidence="4" id="KW-1185">Reference proteome</keyword>
<feature type="transmembrane region" description="Helical" evidence="2">
    <location>
        <begin position="345"/>
        <end position="370"/>
    </location>
</feature>
<organism evidence="3 4">
    <name type="scientific">Ceratodon purpureus</name>
    <name type="common">Fire moss</name>
    <name type="synonym">Dicranum purpureum</name>
    <dbReference type="NCBI Taxonomy" id="3225"/>
    <lineage>
        <taxon>Eukaryota</taxon>
        <taxon>Viridiplantae</taxon>
        <taxon>Streptophyta</taxon>
        <taxon>Embryophyta</taxon>
        <taxon>Bryophyta</taxon>
        <taxon>Bryophytina</taxon>
        <taxon>Bryopsida</taxon>
        <taxon>Dicranidae</taxon>
        <taxon>Pseudoditrichales</taxon>
        <taxon>Ditrichaceae</taxon>
        <taxon>Ceratodon</taxon>
    </lineage>
</organism>
<dbReference type="Proteomes" id="UP000822688">
    <property type="component" value="Chromosome 8"/>
</dbReference>
<evidence type="ECO:0000256" key="2">
    <source>
        <dbReference type="SAM" id="Phobius"/>
    </source>
</evidence>
<proteinExistence type="predicted"/>
<evidence type="ECO:0000313" key="4">
    <source>
        <dbReference type="Proteomes" id="UP000822688"/>
    </source>
</evidence>
<keyword evidence="2" id="KW-0472">Membrane</keyword>
<dbReference type="PANTHER" id="PTHR33287">
    <property type="entry name" value="OS03G0453550 PROTEIN"/>
    <property type="match status" value="1"/>
</dbReference>
<accession>A0A8T0H1S5</accession>
<keyword evidence="2" id="KW-0812">Transmembrane</keyword>
<name>A0A8T0H1S5_CERPU</name>
<dbReference type="AlphaFoldDB" id="A0A8T0H1S5"/>
<evidence type="ECO:0000256" key="1">
    <source>
        <dbReference type="SAM" id="Coils"/>
    </source>
</evidence>